<protein>
    <recommendedName>
        <fullName evidence="4">Double zinc ribbon</fullName>
    </recommendedName>
</protein>
<evidence type="ECO:0008006" key="4">
    <source>
        <dbReference type="Google" id="ProtNLM"/>
    </source>
</evidence>
<keyword evidence="1" id="KW-1133">Transmembrane helix</keyword>
<name>A0A1Y6ER02_9GAMM</name>
<keyword evidence="3" id="KW-1185">Reference proteome</keyword>
<dbReference type="EMBL" id="FXWH01000001">
    <property type="protein sequence ID" value="SMQ65138.1"/>
    <property type="molecule type" value="Genomic_DNA"/>
</dbReference>
<evidence type="ECO:0000313" key="2">
    <source>
        <dbReference type="EMBL" id="SMQ65138.1"/>
    </source>
</evidence>
<sequence>MGILFILLWITCGFIAAGIASGRNHNAGVWFVIGALFGVFGLIGAFLLPDKSKSAEKSATAPNTSDIENQTRTCPFCAEEIKAKAVVCRFCGKDVPPVETPKQEAPITLKESELSKLKSEVGEDAVQLSSKDAQAWHCVCGSTNSLEIKNCGECKRNRDFVLANYKLRSL</sequence>
<dbReference type="OrthoDB" id="9814116at2"/>
<reference evidence="3" key="1">
    <citation type="submission" date="2017-04" db="EMBL/GenBank/DDBJ databases">
        <authorList>
            <person name="Varghese N."/>
            <person name="Submissions S."/>
        </authorList>
    </citation>
    <scope>NUCLEOTIDE SEQUENCE [LARGE SCALE GENOMIC DNA]</scope>
</reference>
<organism evidence="2 3">
    <name type="scientific">Pseudidiomarina planktonica</name>
    <dbReference type="NCBI Taxonomy" id="1323738"/>
    <lineage>
        <taxon>Bacteria</taxon>
        <taxon>Pseudomonadati</taxon>
        <taxon>Pseudomonadota</taxon>
        <taxon>Gammaproteobacteria</taxon>
        <taxon>Alteromonadales</taxon>
        <taxon>Idiomarinaceae</taxon>
        <taxon>Pseudidiomarina</taxon>
    </lineage>
</organism>
<keyword evidence="1" id="KW-0812">Transmembrane</keyword>
<dbReference type="RefSeq" id="WP_086434294.1">
    <property type="nucleotide sequence ID" value="NZ_FXWH01000001.1"/>
</dbReference>
<evidence type="ECO:0000313" key="3">
    <source>
        <dbReference type="Proteomes" id="UP000194450"/>
    </source>
</evidence>
<dbReference type="Proteomes" id="UP000194450">
    <property type="component" value="Unassembled WGS sequence"/>
</dbReference>
<proteinExistence type="predicted"/>
<gene>
    <name evidence="2" type="ORF">SAMN06297229_1191</name>
</gene>
<feature type="transmembrane region" description="Helical" evidence="1">
    <location>
        <begin position="28"/>
        <end position="48"/>
    </location>
</feature>
<keyword evidence="1" id="KW-0472">Membrane</keyword>
<accession>A0A1Y6ER02</accession>
<evidence type="ECO:0000256" key="1">
    <source>
        <dbReference type="SAM" id="Phobius"/>
    </source>
</evidence>
<dbReference type="AlphaFoldDB" id="A0A1Y6ER02"/>